<dbReference type="Proteomes" id="UP000824469">
    <property type="component" value="Unassembled WGS sequence"/>
</dbReference>
<evidence type="ECO:0000313" key="3">
    <source>
        <dbReference type="Proteomes" id="UP000824469"/>
    </source>
</evidence>
<feature type="non-terminal residue" evidence="2">
    <location>
        <position position="54"/>
    </location>
</feature>
<proteinExistence type="predicted"/>
<comment type="caution">
    <text evidence="2">The sequence shown here is derived from an EMBL/GenBank/DDBJ whole genome shotgun (WGS) entry which is preliminary data.</text>
</comment>
<feature type="region of interest" description="Disordered" evidence="1">
    <location>
        <begin position="1"/>
        <end position="54"/>
    </location>
</feature>
<name>A0AA38LG03_TAXCH</name>
<gene>
    <name evidence="2" type="ORF">KI387_015269</name>
</gene>
<dbReference type="EMBL" id="JAHRHJ020000003">
    <property type="protein sequence ID" value="KAH9320630.1"/>
    <property type="molecule type" value="Genomic_DNA"/>
</dbReference>
<evidence type="ECO:0000313" key="2">
    <source>
        <dbReference type="EMBL" id="KAH9320630.1"/>
    </source>
</evidence>
<feature type="compositionally biased region" description="Basic and acidic residues" evidence="1">
    <location>
        <begin position="1"/>
        <end position="29"/>
    </location>
</feature>
<evidence type="ECO:0000256" key="1">
    <source>
        <dbReference type="SAM" id="MobiDB-lite"/>
    </source>
</evidence>
<sequence length="54" mass="6508">MNRLKGRQEVYREKEHLSRRDVQDAESRFGRRRRKSTNCSGTFGTRRREGREPA</sequence>
<keyword evidence="3" id="KW-1185">Reference proteome</keyword>
<reference evidence="2 3" key="1">
    <citation type="journal article" date="2021" name="Nat. Plants">
        <title>The Taxus genome provides insights into paclitaxel biosynthesis.</title>
        <authorList>
            <person name="Xiong X."/>
            <person name="Gou J."/>
            <person name="Liao Q."/>
            <person name="Li Y."/>
            <person name="Zhou Q."/>
            <person name="Bi G."/>
            <person name="Li C."/>
            <person name="Du R."/>
            <person name="Wang X."/>
            <person name="Sun T."/>
            <person name="Guo L."/>
            <person name="Liang H."/>
            <person name="Lu P."/>
            <person name="Wu Y."/>
            <person name="Zhang Z."/>
            <person name="Ro D.K."/>
            <person name="Shang Y."/>
            <person name="Huang S."/>
            <person name="Yan J."/>
        </authorList>
    </citation>
    <scope>NUCLEOTIDE SEQUENCE [LARGE SCALE GENOMIC DNA]</scope>
    <source>
        <strain evidence="2">Ta-2019</strain>
    </source>
</reference>
<dbReference type="AlphaFoldDB" id="A0AA38LG03"/>
<organism evidence="2 3">
    <name type="scientific">Taxus chinensis</name>
    <name type="common">Chinese yew</name>
    <name type="synonym">Taxus wallichiana var. chinensis</name>
    <dbReference type="NCBI Taxonomy" id="29808"/>
    <lineage>
        <taxon>Eukaryota</taxon>
        <taxon>Viridiplantae</taxon>
        <taxon>Streptophyta</taxon>
        <taxon>Embryophyta</taxon>
        <taxon>Tracheophyta</taxon>
        <taxon>Spermatophyta</taxon>
        <taxon>Pinopsida</taxon>
        <taxon>Pinidae</taxon>
        <taxon>Conifers II</taxon>
        <taxon>Cupressales</taxon>
        <taxon>Taxaceae</taxon>
        <taxon>Taxus</taxon>
    </lineage>
</organism>
<protein>
    <submittedName>
        <fullName evidence="2">Uncharacterized protein</fullName>
    </submittedName>
</protein>
<accession>A0AA38LG03</accession>